<sequence>MAGRRGRKFWENDRRKSLSQFGSETMACRKVTGISSDTPKTALLNLVFLVVTAIDQNLLPVRLVDD</sequence>
<gene>
    <name evidence="1" type="ORF">F9L03_26380</name>
</gene>
<organism evidence="1 2">
    <name type="scientific">Brucella lupini</name>
    <dbReference type="NCBI Taxonomy" id="255457"/>
    <lineage>
        <taxon>Bacteria</taxon>
        <taxon>Pseudomonadati</taxon>
        <taxon>Pseudomonadota</taxon>
        <taxon>Alphaproteobacteria</taxon>
        <taxon>Hyphomicrobiales</taxon>
        <taxon>Brucellaceae</taxon>
        <taxon>Brucella/Ochrobactrum group</taxon>
        <taxon>Brucella</taxon>
    </lineage>
</organism>
<evidence type="ECO:0000313" key="1">
    <source>
        <dbReference type="EMBL" id="KAB2694104.1"/>
    </source>
</evidence>
<accession>A0AB34DEM0</accession>
<dbReference type="Proteomes" id="UP000435957">
    <property type="component" value="Unassembled WGS sequence"/>
</dbReference>
<feature type="non-terminal residue" evidence="1">
    <location>
        <position position="66"/>
    </location>
</feature>
<keyword evidence="2" id="KW-1185">Reference proteome</keyword>
<protein>
    <submittedName>
        <fullName evidence="1">Uncharacterized protein</fullName>
    </submittedName>
</protein>
<comment type="caution">
    <text evidence="1">The sequence shown here is derived from an EMBL/GenBank/DDBJ whole genome shotgun (WGS) entry which is preliminary data.</text>
</comment>
<proteinExistence type="predicted"/>
<name>A0AB34DEM0_9HYPH</name>
<dbReference type="EMBL" id="WBWF01000070">
    <property type="protein sequence ID" value="KAB2694104.1"/>
    <property type="molecule type" value="Genomic_DNA"/>
</dbReference>
<dbReference type="AlphaFoldDB" id="A0AB34DEM0"/>
<reference evidence="1 2" key="1">
    <citation type="submission" date="2019-09" db="EMBL/GenBank/DDBJ databases">
        <title>Taxonomic organization of the family Brucellaceae based on a phylogenomic approach.</title>
        <authorList>
            <person name="Leclercq S."/>
            <person name="Cloeckaert A."/>
            <person name="Zygmunt M.S."/>
        </authorList>
    </citation>
    <scope>NUCLEOTIDE SEQUENCE [LARGE SCALE GENOMIC DNA]</scope>
    <source>
        <strain evidence="1 2">LUP23</strain>
    </source>
</reference>
<evidence type="ECO:0000313" key="2">
    <source>
        <dbReference type="Proteomes" id="UP000435957"/>
    </source>
</evidence>